<evidence type="ECO:0000313" key="4">
    <source>
        <dbReference type="EMBL" id="SFU05987.1"/>
    </source>
</evidence>
<gene>
    <name evidence="4" type="ORF">SAMN05216236_12238</name>
</gene>
<name>A0A1I7D2W6_9RHOB</name>
<dbReference type="GO" id="GO:0006979">
    <property type="term" value="P:response to oxidative stress"/>
    <property type="evidence" value="ECO:0007669"/>
    <property type="project" value="TreeGrafter"/>
</dbReference>
<dbReference type="Proteomes" id="UP000182466">
    <property type="component" value="Unassembled WGS sequence"/>
</dbReference>
<reference evidence="4 5" key="1">
    <citation type="submission" date="2016-10" db="EMBL/GenBank/DDBJ databases">
        <authorList>
            <person name="de Groot N.N."/>
        </authorList>
    </citation>
    <scope>NUCLEOTIDE SEQUENCE [LARGE SCALE GENOMIC DNA]</scope>
    <source>
        <strain evidence="4 5">CGMCC 1.10959</strain>
    </source>
</reference>
<evidence type="ECO:0000259" key="2">
    <source>
        <dbReference type="Pfam" id="PF01558"/>
    </source>
</evidence>
<dbReference type="STRING" id="999627.SAMN05216236_12238"/>
<proteinExistence type="predicted"/>
<protein>
    <submittedName>
        <fullName evidence="4">2-oxoglutarate ferredoxin oxidoreductase subunit alpha</fullName>
    </submittedName>
</protein>
<dbReference type="GO" id="GO:0016903">
    <property type="term" value="F:oxidoreductase activity, acting on the aldehyde or oxo group of donors"/>
    <property type="evidence" value="ECO:0007669"/>
    <property type="project" value="InterPro"/>
</dbReference>
<feature type="domain" description="Pyruvate/ketoisovalerate oxidoreductase catalytic" evidence="2">
    <location>
        <begin position="19"/>
        <end position="184"/>
    </location>
</feature>
<keyword evidence="5" id="KW-1185">Reference proteome</keyword>
<sequence length="626" mass="68772">MKTLLGINDFVVKFANVNGTGSASANSLFAKAIFRMGIPVSPRNIFPSNIQGLPTWYEVRVSSQGYLGRRGGVDIMVCVNPQSMADDIASVEPGGYFIYDSTKPLAPQLQRDDIHFMGIPFTEMCMREFPTPRLQQLLKNVVYVGAMAALIEIDFSVLKGLLNTQFKGKEKLISSNVHALEMGFRYAREHFDCPLPVRLQQGDNIAPHIREFDHILMSGNTATALGAIYGGATVAAWYPITPSTSVVDAFSKYAERMRIDPGTGKKNFAVVQAEDELAAMGMVIGASWNGARAFTATSGPGLSLMSEFLGLAYFAEVPVVLVDVQRSGPSTGMPTRSQQSDVLAAAYASHGDTKQVLLFPATPRECFDMTVDAFDLADRLQTPVIMMSDLDLGMNDWMSPPLEWDDSRQLDRGKVLDADGLEQMENWGRYKDVDGDGICYRTLPGTHPSKGAYFTRGSSKSEMAVYSERGEDYVQNVDRLLRKFETAKQYVPKPKVKNAPGLTKPASDLKLGAMFFGTSASPSYEAVEMLASEGYPIDTLRIRAFPFHRSLDDFIHAHDLIFVIEQNRDGQMRRLISNECEIPPGKLTAVLNYSGTPITARHIAAEIRETLNAAGGNVIPLHPETA</sequence>
<dbReference type="SUPFAM" id="SSF53323">
    <property type="entry name" value="Pyruvate-ferredoxin oxidoreductase, PFOR, domain III"/>
    <property type="match status" value="1"/>
</dbReference>
<dbReference type="InterPro" id="IPR002869">
    <property type="entry name" value="Pyrv_flavodox_OxRed_cen"/>
</dbReference>
<dbReference type="FunFam" id="3.40.50.970:FF:000022">
    <property type="entry name" value="2-oxoglutarate ferredoxin oxidoreductase alpha subunit"/>
    <property type="match status" value="1"/>
</dbReference>
<evidence type="ECO:0000259" key="3">
    <source>
        <dbReference type="Pfam" id="PF01855"/>
    </source>
</evidence>
<organism evidence="4 5">
    <name type="scientific">Sedimentitalea nanhaiensis</name>
    <dbReference type="NCBI Taxonomy" id="999627"/>
    <lineage>
        <taxon>Bacteria</taxon>
        <taxon>Pseudomonadati</taxon>
        <taxon>Pseudomonadota</taxon>
        <taxon>Alphaproteobacteria</taxon>
        <taxon>Rhodobacterales</taxon>
        <taxon>Paracoccaceae</taxon>
        <taxon>Sedimentitalea</taxon>
    </lineage>
</organism>
<accession>A0A1I7D2W6</accession>
<dbReference type="Pfam" id="PF01855">
    <property type="entry name" value="POR_N"/>
    <property type="match status" value="1"/>
</dbReference>
<dbReference type="SUPFAM" id="SSF52922">
    <property type="entry name" value="TK C-terminal domain-like"/>
    <property type="match status" value="1"/>
</dbReference>
<dbReference type="SUPFAM" id="SSF52518">
    <property type="entry name" value="Thiamin diphosphate-binding fold (THDP-binding)"/>
    <property type="match status" value="1"/>
</dbReference>
<dbReference type="CDD" id="cd07034">
    <property type="entry name" value="TPP_PYR_PFOR_IOR-alpha_like"/>
    <property type="match status" value="1"/>
</dbReference>
<dbReference type="InterPro" id="IPR019752">
    <property type="entry name" value="Pyrv/ketoisovalerate_OxRed_cat"/>
</dbReference>
<dbReference type="EMBL" id="FPAW01000022">
    <property type="protein sequence ID" value="SFU05987.1"/>
    <property type="molecule type" value="Genomic_DNA"/>
</dbReference>
<keyword evidence="1" id="KW-0560">Oxidoreductase</keyword>
<dbReference type="AlphaFoldDB" id="A0A1I7D2W6"/>
<dbReference type="eggNOG" id="COG0674">
    <property type="taxonomic scope" value="Bacteria"/>
</dbReference>
<dbReference type="RefSeq" id="WP_027261319.1">
    <property type="nucleotide sequence ID" value="NZ_FPAW01000022.1"/>
</dbReference>
<feature type="domain" description="Pyruvate flavodoxin/ferredoxin oxidoreductase pyrimidine binding" evidence="3">
    <location>
        <begin position="226"/>
        <end position="390"/>
    </location>
</feature>
<dbReference type="InterPro" id="IPR009014">
    <property type="entry name" value="Transketo_C/PFOR_II"/>
</dbReference>
<dbReference type="PANTHER" id="PTHR32154">
    <property type="entry name" value="PYRUVATE-FLAVODOXIN OXIDOREDUCTASE-RELATED"/>
    <property type="match status" value="1"/>
</dbReference>
<dbReference type="Gene3D" id="3.40.50.970">
    <property type="match status" value="1"/>
</dbReference>
<dbReference type="InterPro" id="IPR002880">
    <property type="entry name" value="Pyrv_Fd/Flavodoxin_OxRdtase_N"/>
</dbReference>
<evidence type="ECO:0000313" key="5">
    <source>
        <dbReference type="Proteomes" id="UP000182466"/>
    </source>
</evidence>
<evidence type="ECO:0000256" key="1">
    <source>
        <dbReference type="ARBA" id="ARBA00023002"/>
    </source>
</evidence>
<dbReference type="InterPro" id="IPR022367">
    <property type="entry name" value="2-oxoacid/accept_OxRdtase_asu"/>
</dbReference>
<dbReference type="InterPro" id="IPR029061">
    <property type="entry name" value="THDP-binding"/>
</dbReference>
<dbReference type="OrthoDB" id="9794954at2"/>
<dbReference type="eggNOG" id="COG1014">
    <property type="taxonomic scope" value="Bacteria"/>
</dbReference>
<dbReference type="InterPro" id="IPR050722">
    <property type="entry name" value="Pyruvate:ferred/Flavod_OxRd"/>
</dbReference>
<dbReference type="NCBIfam" id="TIGR03710">
    <property type="entry name" value="OAFO_sf"/>
    <property type="match status" value="1"/>
</dbReference>
<dbReference type="Gene3D" id="3.40.920.10">
    <property type="entry name" value="Pyruvate-ferredoxin oxidoreductase, PFOR, domain III"/>
    <property type="match status" value="1"/>
</dbReference>
<dbReference type="Pfam" id="PF01558">
    <property type="entry name" value="POR"/>
    <property type="match status" value="1"/>
</dbReference>
<dbReference type="Gene3D" id="3.40.50.920">
    <property type="match status" value="1"/>
</dbReference>
<dbReference type="PANTHER" id="PTHR32154:SF29">
    <property type="entry name" value="BLR6743 PROTEIN"/>
    <property type="match status" value="1"/>
</dbReference>